<reference evidence="4" key="1">
    <citation type="submission" date="2022-01" db="EMBL/GenBank/DDBJ databases">
        <authorList>
            <person name="King R."/>
        </authorList>
    </citation>
    <scope>NUCLEOTIDE SEQUENCE</scope>
</reference>
<accession>A0A9N9QJR4</accession>
<keyword evidence="1" id="KW-0863">Zinc-finger</keyword>
<dbReference type="EMBL" id="OU892286">
    <property type="protein sequence ID" value="CAG9761475.1"/>
    <property type="molecule type" value="Genomic_DNA"/>
</dbReference>
<evidence type="ECO:0000256" key="1">
    <source>
        <dbReference type="PROSITE-ProRule" id="PRU00042"/>
    </source>
</evidence>
<evidence type="ECO:0000313" key="5">
    <source>
        <dbReference type="Proteomes" id="UP001152799"/>
    </source>
</evidence>
<dbReference type="PROSITE" id="PS50157">
    <property type="entry name" value="ZINC_FINGER_C2H2_2"/>
    <property type="match status" value="1"/>
</dbReference>
<feature type="region of interest" description="Disordered" evidence="2">
    <location>
        <begin position="20"/>
        <end position="42"/>
    </location>
</feature>
<dbReference type="AlphaFoldDB" id="A0A9N9QJR4"/>
<dbReference type="Proteomes" id="UP001152799">
    <property type="component" value="Chromosome 10"/>
</dbReference>
<proteinExistence type="predicted"/>
<dbReference type="InterPro" id="IPR013087">
    <property type="entry name" value="Znf_C2H2_type"/>
</dbReference>
<dbReference type="PANTHER" id="PTHR33936:SF24">
    <property type="entry name" value="C2H2-TYPE DOMAIN-CONTAINING PROTEIN"/>
    <property type="match status" value="1"/>
</dbReference>
<dbReference type="OrthoDB" id="10031901at2759"/>
<feature type="domain" description="C2H2-type" evidence="3">
    <location>
        <begin position="48"/>
        <end position="77"/>
    </location>
</feature>
<keyword evidence="1" id="KW-0479">Metal-binding</keyword>
<evidence type="ECO:0000256" key="2">
    <source>
        <dbReference type="SAM" id="MobiDB-lite"/>
    </source>
</evidence>
<name>A0A9N9QJR4_9CUCU</name>
<dbReference type="SMART" id="SM00355">
    <property type="entry name" value="ZnF_C2H2"/>
    <property type="match status" value="2"/>
</dbReference>
<dbReference type="InterPro" id="IPR052797">
    <property type="entry name" value="RegFact_GeneExpr_CellDeath"/>
</dbReference>
<dbReference type="PANTHER" id="PTHR33936">
    <property type="entry name" value="PROTEIN CBG17840"/>
    <property type="match status" value="1"/>
</dbReference>
<organism evidence="4 5">
    <name type="scientific">Ceutorhynchus assimilis</name>
    <name type="common">cabbage seed weevil</name>
    <dbReference type="NCBI Taxonomy" id="467358"/>
    <lineage>
        <taxon>Eukaryota</taxon>
        <taxon>Metazoa</taxon>
        <taxon>Ecdysozoa</taxon>
        <taxon>Arthropoda</taxon>
        <taxon>Hexapoda</taxon>
        <taxon>Insecta</taxon>
        <taxon>Pterygota</taxon>
        <taxon>Neoptera</taxon>
        <taxon>Endopterygota</taxon>
        <taxon>Coleoptera</taxon>
        <taxon>Polyphaga</taxon>
        <taxon>Cucujiformia</taxon>
        <taxon>Curculionidae</taxon>
        <taxon>Ceutorhynchinae</taxon>
        <taxon>Ceutorhynchus</taxon>
    </lineage>
</organism>
<keyword evidence="1" id="KW-0862">Zinc</keyword>
<protein>
    <recommendedName>
        <fullName evidence="3">C2H2-type domain-containing protein</fullName>
    </recommendedName>
</protein>
<dbReference type="GO" id="GO:0008270">
    <property type="term" value="F:zinc ion binding"/>
    <property type="evidence" value="ECO:0007669"/>
    <property type="project" value="UniProtKB-KW"/>
</dbReference>
<keyword evidence="5" id="KW-1185">Reference proteome</keyword>
<evidence type="ECO:0000313" key="4">
    <source>
        <dbReference type="EMBL" id="CAG9761475.1"/>
    </source>
</evidence>
<feature type="compositionally biased region" description="Basic and acidic residues" evidence="2">
    <location>
        <begin position="20"/>
        <end position="36"/>
    </location>
</feature>
<sequence>MEVGECFVITLPQNFEEMHHSNVSEETKEFKKESKQTRKRKLSDPSKFAFHCHCGKNFSKIKNLNYHRRQVHNEAVSTLKPPKKMCPLCDFSSTYHNDMVNHYKSSHNIHIVEEKLLFLTEKEFLKWKTNIEAETVARFRINESPNWASKKHKTTKYSCNRSGHYQTKGQGKRSLKKRGSIKINGYCPARIIKQLQTDGSCTVQFISAHVGHETEVHCLHLSTMEREEIAKKINMNIPYSKILDEIRDSSESESNLQRIHFLTRKDLHNIEASYKIHSQSQLFRKHCISDFNQWSAEMQNEGDCVLFYKPLGTFLDDHENLNSNDVVLILMSASQLDIFKKYGNNCVCIEATKEDLVSNDGENFKLHTLLVLDELEEAFPCAFLISNKLDVYVLQLFFEQIQLKAGKLFKPKVFMSGLEEQYFDAWISVMDIPGKRIYSSWIVDQTWRENLSKIDCQDLQIATYKHLRDLLSKRDATSFHKMLDDFISIDNPEYLDFINYFRDNFSVNFEYWAYCYTGLNSNTSLERMCNSISQLYQKGKNGQKLNRGIEAIMRFVRDKVINKLTINNNEKIRHKIKTIKLRHKAMENMNPTTLIQSEDGWEVVAQSEKKIYQIQKQETYCEDCPLICKPCNVCLHQFQCSCLDSAVKYNICKHIHFVARFIQNPSPIEEEIVFVAEDDSITTTQVNEENNDLEMQKEELKKYVTDVIDNCTTHEQLNVIREALDQINLQLDSMSLI</sequence>
<evidence type="ECO:0000259" key="3">
    <source>
        <dbReference type="PROSITE" id="PS50157"/>
    </source>
</evidence>
<gene>
    <name evidence="4" type="ORF">CEUTPL_LOCUS2177</name>
</gene>